<name>C1L4L3_SCHJA</name>
<proteinExistence type="evidence at transcript level"/>
<reference evidence="1" key="2">
    <citation type="submission" date="2009-03" db="EMBL/GenBank/DDBJ databases">
        <authorList>
            <person name="Gang L."/>
        </authorList>
    </citation>
    <scope>NUCLEOTIDE SEQUENCE</scope>
    <source>
        <strain evidence="1">Anhui</strain>
    </source>
</reference>
<reference evidence="1" key="1">
    <citation type="journal article" date="2009" name="Nature">
        <title>The Schistosoma japonicum genome reveals features of host-parasite interplay.</title>
        <authorList>
            <person name="Liu F."/>
            <person name="Zhou Y."/>
            <person name="Wang Z.Q."/>
            <person name="Lu G."/>
            <person name="Zheng H."/>
            <person name="Brindley P.J."/>
            <person name="McManus D.P."/>
            <person name="Blair D."/>
            <person name="Zhang Q.H."/>
            <person name="Zhong Y."/>
            <person name="Wang S."/>
            <person name="Han Z.G."/>
            <person name="Chen Z."/>
        </authorList>
    </citation>
    <scope>NUCLEOTIDE SEQUENCE</scope>
    <source>
        <strain evidence="1">Anhui</strain>
    </source>
</reference>
<accession>C1L4L3</accession>
<protein>
    <submittedName>
        <fullName evidence="1">Hypotheticial protein</fullName>
    </submittedName>
</protein>
<organism evidence="1">
    <name type="scientific">Schistosoma japonicum</name>
    <name type="common">Blood fluke</name>
    <dbReference type="NCBI Taxonomy" id="6182"/>
    <lineage>
        <taxon>Eukaryota</taxon>
        <taxon>Metazoa</taxon>
        <taxon>Spiralia</taxon>
        <taxon>Lophotrochozoa</taxon>
        <taxon>Platyhelminthes</taxon>
        <taxon>Trematoda</taxon>
        <taxon>Digenea</taxon>
        <taxon>Strigeidida</taxon>
        <taxon>Schistosomatoidea</taxon>
        <taxon>Schistosomatidae</taxon>
        <taxon>Schistosoma</taxon>
    </lineage>
</organism>
<dbReference type="EMBL" id="FN313907">
    <property type="protein sequence ID" value="CAX69641.1"/>
    <property type="molecule type" value="mRNA"/>
</dbReference>
<sequence>MRDRAPSTSSVCKTIIQLTLHGSLYPKHIAGCSYCVFHFRRFRN</sequence>
<evidence type="ECO:0000313" key="1">
    <source>
        <dbReference type="EMBL" id="CAX69641.1"/>
    </source>
</evidence>
<dbReference type="AlphaFoldDB" id="C1L4L3"/>